<feature type="domain" description="Glycosyltransferase 2-like" evidence="13">
    <location>
        <begin position="237"/>
        <end position="463"/>
    </location>
</feature>
<keyword evidence="8 14" id="KW-0808">Transferase</keyword>
<keyword evidence="9 12" id="KW-0812">Transmembrane</keyword>
<dbReference type="SUPFAM" id="SSF53448">
    <property type="entry name" value="Nucleotide-diphospho-sugar transferases"/>
    <property type="match status" value="1"/>
</dbReference>
<dbReference type="AlphaFoldDB" id="A0A1T4NZA9"/>
<sequence>MDAMTASTPPPAPGAGVPLLPPETPLAMPVQSFEEAAPAPMRLPGRPAGIELRRAWVFGGTAGLTLLATGQLWWALRAGGVGILDWIGLVLFALLFVWVAQSFVSALAGFALIVHGYRRPGRLGVIDAGPLPPLATRTALLVPTYNEDPERLMAGVQAIYESVEATRQPEAFDFFVLSDTNKPDIRDRELAAFLALRERVGGHGRLFYRHRKDNTERKAGNIADWVRRFGGAYPHMLILDADSLMTGKAVVRLAMAMERNPRVALIQTLPVVVNGSTVFARMQQFAGRVYGPVLAYGNAWWHGTEGNYWGHNAIIRTAAFAAHAGLPKLPGRKPFGGSVLSHDFVEAALMRRGGWALHLVPGLGGSYEEGPPSLTDMLVRDRRWCQGNLQHAGVLPAKGLHWISRWHLMTGIGHYATAPLWGMLMVIGLFMTMANSGTVPAGWQVPDETGRFLWVFMLTMLLLLGPKLLGFVLTLVDPWARRSCGGAVRLTLGLLLETLLTTLMAPVTMYVQSRGVAEVLAGRDSGWESQRRDDGTLPLSGLLQRYGGVTAWGLAGAVCSYAISPALALWMLPVLLGMVLSMPIVALTSAPDAGRWLRDVGVFRTPEETLPPPVLARAQMLRGTPWSPPPEVPLPWLSSATCQVFAWAMERGMALRARLQAAR</sequence>
<dbReference type="Proteomes" id="UP000190061">
    <property type="component" value="Unassembled WGS sequence"/>
</dbReference>
<reference evidence="14 15" key="1">
    <citation type="submission" date="2017-02" db="EMBL/GenBank/DDBJ databases">
        <authorList>
            <person name="Peterson S.W."/>
        </authorList>
    </citation>
    <scope>NUCLEOTIDE SEQUENCE [LARGE SCALE GENOMIC DNA]</scope>
    <source>
        <strain evidence="14 15">DSM 21749</strain>
    </source>
</reference>
<dbReference type="CDD" id="cd04191">
    <property type="entry name" value="Glucan_BSP_MdoH"/>
    <property type="match status" value="1"/>
</dbReference>
<dbReference type="NCBIfam" id="NF003962">
    <property type="entry name" value="PRK05454.2-5"/>
    <property type="match status" value="1"/>
</dbReference>
<comment type="subcellular location">
    <subcellularLocation>
        <location evidence="1">Cell inner membrane</location>
        <topology evidence="1">Multi-pass membrane protein</topology>
    </subcellularLocation>
</comment>
<keyword evidence="11 12" id="KW-0472">Membrane</keyword>
<evidence type="ECO:0000256" key="10">
    <source>
        <dbReference type="ARBA" id="ARBA00022989"/>
    </source>
</evidence>
<feature type="transmembrane region" description="Helical" evidence="12">
    <location>
        <begin position="452"/>
        <end position="476"/>
    </location>
</feature>
<dbReference type="PANTHER" id="PTHR43867:SF5">
    <property type="entry name" value="GLUCANS BIOSYNTHESIS GLUCOSYLTRANSFERASE H"/>
    <property type="match status" value="1"/>
</dbReference>
<comment type="pathway">
    <text evidence="2">Glycan metabolism; osmoregulated periplasmic glucan (OPG) biosynthesis.</text>
</comment>
<dbReference type="STRING" id="1122188.SAMN02745674_01000"/>
<keyword evidence="15" id="KW-1185">Reference proteome</keyword>
<dbReference type="EMBL" id="FUXP01000002">
    <property type="protein sequence ID" value="SJZ84555.1"/>
    <property type="molecule type" value="Genomic_DNA"/>
</dbReference>
<gene>
    <name evidence="14" type="ORF">SAMN02745674_01000</name>
</gene>
<name>A0A1T4NZA9_9GAMM</name>
<dbReference type="OrthoDB" id="9775281at2"/>
<dbReference type="InterPro" id="IPR050321">
    <property type="entry name" value="Glycosyltr_2/OpgH_subfam"/>
</dbReference>
<organism evidence="14 15">
    <name type="scientific">Lysobacter spongiicola DSM 21749</name>
    <dbReference type="NCBI Taxonomy" id="1122188"/>
    <lineage>
        <taxon>Bacteria</taxon>
        <taxon>Pseudomonadati</taxon>
        <taxon>Pseudomonadota</taxon>
        <taxon>Gammaproteobacteria</taxon>
        <taxon>Lysobacterales</taxon>
        <taxon>Lysobacteraceae</taxon>
        <taxon>Novilysobacter</taxon>
    </lineage>
</organism>
<dbReference type="PANTHER" id="PTHR43867">
    <property type="entry name" value="CELLULOSE SYNTHASE CATALYTIC SUBUNIT A [UDP-FORMING]"/>
    <property type="match status" value="1"/>
</dbReference>
<evidence type="ECO:0000256" key="7">
    <source>
        <dbReference type="ARBA" id="ARBA00022676"/>
    </source>
</evidence>
<keyword evidence="6" id="KW-0997">Cell inner membrane</keyword>
<evidence type="ECO:0000256" key="12">
    <source>
        <dbReference type="SAM" id="Phobius"/>
    </source>
</evidence>
<protein>
    <recommendedName>
        <fullName evidence="4">Glucans biosynthesis glucosyltransferase H</fullName>
    </recommendedName>
</protein>
<evidence type="ECO:0000256" key="6">
    <source>
        <dbReference type="ARBA" id="ARBA00022519"/>
    </source>
</evidence>
<evidence type="ECO:0000313" key="15">
    <source>
        <dbReference type="Proteomes" id="UP000190061"/>
    </source>
</evidence>
<dbReference type="GO" id="GO:0005886">
    <property type="term" value="C:plasma membrane"/>
    <property type="evidence" value="ECO:0007669"/>
    <property type="project" value="UniProtKB-SubCell"/>
</dbReference>
<evidence type="ECO:0000259" key="13">
    <source>
        <dbReference type="Pfam" id="PF13632"/>
    </source>
</evidence>
<comment type="similarity">
    <text evidence="3">Belongs to the glycosyltransferase 2 family. OpgH subfamily.</text>
</comment>
<keyword evidence="5" id="KW-1003">Cell membrane</keyword>
<proteinExistence type="inferred from homology"/>
<evidence type="ECO:0000256" key="3">
    <source>
        <dbReference type="ARBA" id="ARBA00009337"/>
    </source>
</evidence>
<evidence type="ECO:0000256" key="9">
    <source>
        <dbReference type="ARBA" id="ARBA00022692"/>
    </source>
</evidence>
<feature type="transmembrane region" description="Helical" evidence="12">
    <location>
        <begin position="488"/>
        <end position="511"/>
    </location>
</feature>
<dbReference type="Gene3D" id="3.90.550.10">
    <property type="entry name" value="Spore Coat Polysaccharide Biosynthesis Protein SpsA, Chain A"/>
    <property type="match status" value="1"/>
</dbReference>
<evidence type="ECO:0000313" key="14">
    <source>
        <dbReference type="EMBL" id="SJZ84555.1"/>
    </source>
</evidence>
<evidence type="ECO:0000256" key="5">
    <source>
        <dbReference type="ARBA" id="ARBA00022475"/>
    </source>
</evidence>
<evidence type="ECO:0000256" key="8">
    <source>
        <dbReference type="ARBA" id="ARBA00022679"/>
    </source>
</evidence>
<dbReference type="InterPro" id="IPR029044">
    <property type="entry name" value="Nucleotide-diphossugar_trans"/>
</dbReference>
<feature type="transmembrane region" description="Helical" evidence="12">
    <location>
        <begin position="567"/>
        <end position="588"/>
    </location>
</feature>
<keyword evidence="7" id="KW-0328">Glycosyltransferase</keyword>
<dbReference type="Pfam" id="PF13632">
    <property type="entry name" value="Glyco_trans_2_3"/>
    <property type="match status" value="1"/>
</dbReference>
<dbReference type="NCBIfam" id="NF003958">
    <property type="entry name" value="PRK05454.2-1"/>
    <property type="match status" value="1"/>
</dbReference>
<feature type="transmembrane region" description="Helical" evidence="12">
    <location>
        <begin position="412"/>
        <end position="432"/>
    </location>
</feature>
<feature type="transmembrane region" description="Helical" evidence="12">
    <location>
        <begin position="55"/>
        <end position="74"/>
    </location>
</feature>
<dbReference type="InterPro" id="IPR001173">
    <property type="entry name" value="Glyco_trans_2-like"/>
</dbReference>
<evidence type="ECO:0000256" key="4">
    <source>
        <dbReference type="ARBA" id="ARBA00020585"/>
    </source>
</evidence>
<evidence type="ECO:0000256" key="1">
    <source>
        <dbReference type="ARBA" id="ARBA00004429"/>
    </source>
</evidence>
<keyword evidence="10 12" id="KW-1133">Transmembrane helix</keyword>
<evidence type="ECO:0000256" key="2">
    <source>
        <dbReference type="ARBA" id="ARBA00005001"/>
    </source>
</evidence>
<accession>A0A1T4NZA9</accession>
<feature type="transmembrane region" description="Helical" evidence="12">
    <location>
        <begin position="86"/>
        <end position="114"/>
    </location>
</feature>
<evidence type="ECO:0000256" key="11">
    <source>
        <dbReference type="ARBA" id="ARBA00023136"/>
    </source>
</evidence>
<dbReference type="GO" id="GO:0016758">
    <property type="term" value="F:hexosyltransferase activity"/>
    <property type="evidence" value="ECO:0007669"/>
    <property type="project" value="TreeGrafter"/>
</dbReference>